<evidence type="ECO:0000256" key="1">
    <source>
        <dbReference type="SAM" id="MobiDB-lite"/>
    </source>
</evidence>
<dbReference type="AlphaFoldDB" id="A0A2T8KJU1"/>
<feature type="compositionally biased region" description="Low complexity" evidence="1">
    <location>
        <begin position="151"/>
        <end position="160"/>
    </location>
</feature>
<feature type="region of interest" description="Disordered" evidence="1">
    <location>
        <begin position="40"/>
        <end position="136"/>
    </location>
</feature>
<gene>
    <name evidence="2" type="ORF">PAHAL_3G295500</name>
</gene>
<dbReference type="Gramene" id="PVH62448">
    <property type="protein sequence ID" value="PVH62448"/>
    <property type="gene ID" value="PAHAL_3G295500"/>
</dbReference>
<accession>A0A2T8KJU1</accession>
<reference evidence="2" key="1">
    <citation type="submission" date="2018-04" db="EMBL/GenBank/DDBJ databases">
        <title>WGS assembly of Panicum hallii.</title>
        <authorList>
            <person name="Lovell J."/>
            <person name="Jenkins J."/>
            <person name="Lowry D."/>
            <person name="Mamidi S."/>
            <person name="Sreedasyam A."/>
            <person name="Weng X."/>
            <person name="Barry K."/>
            <person name="Bonette J."/>
            <person name="Campitelli B."/>
            <person name="Daum C."/>
            <person name="Gordon S."/>
            <person name="Gould B."/>
            <person name="Lipzen A."/>
            <person name="Macqueen A."/>
            <person name="Palacio-Mejia J."/>
            <person name="Plott C."/>
            <person name="Shakirov E."/>
            <person name="Shu S."/>
            <person name="Yoshinaga Y."/>
            <person name="Zane M."/>
            <person name="Rokhsar D."/>
            <person name="Grimwood J."/>
            <person name="Schmutz J."/>
            <person name="Juenger T."/>
        </authorList>
    </citation>
    <scope>NUCLEOTIDE SEQUENCE [LARGE SCALE GENOMIC DNA]</scope>
    <source>
        <strain evidence="2">FIL2</strain>
    </source>
</reference>
<feature type="region of interest" description="Disordered" evidence="1">
    <location>
        <begin position="151"/>
        <end position="176"/>
    </location>
</feature>
<evidence type="ECO:0000313" key="2">
    <source>
        <dbReference type="EMBL" id="PVH62448.1"/>
    </source>
</evidence>
<name>A0A2T8KJU1_9POAL</name>
<dbReference type="Proteomes" id="UP000243499">
    <property type="component" value="Chromosome 3"/>
</dbReference>
<organism evidence="2">
    <name type="scientific">Panicum hallii</name>
    <dbReference type="NCBI Taxonomy" id="206008"/>
    <lineage>
        <taxon>Eukaryota</taxon>
        <taxon>Viridiplantae</taxon>
        <taxon>Streptophyta</taxon>
        <taxon>Embryophyta</taxon>
        <taxon>Tracheophyta</taxon>
        <taxon>Spermatophyta</taxon>
        <taxon>Magnoliopsida</taxon>
        <taxon>Liliopsida</taxon>
        <taxon>Poales</taxon>
        <taxon>Poaceae</taxon>
        <taxon>PACMAD clade</taxon>
        <taxon>Panicoideae</taxon>
        <taxon>Panicodae</taxon>
        <taxon>Paniceae</taxon>
        <taxon>Panicinae</taxon>
        <taxon>Panicum</taxon>
        <taxon>Panicum sect. Panicum</taxon>
    </lineage>
</organism>
<dbReference type="EMBL" id="CM008048">
    <property type="protein sequence ID" value="PVH62448.1"/>
    <property type="molecule type" value="Genomic_DNA"/>
</dbReference>
<feature type="compositionally biased region" description="Low complexity" evidence="1">
    <location>
        <begin position="44"/>
        <end position="61"/>
    </location>
</feature>
<proteinExistence type="predicted"/>
<protein>
    <submittedName>
        <fullName evidence="2">Uncharacterized protein</fullName>
    </submittedName>
</protein>
<sequence length="176" mass="18109">MSVRSLFSPRFSLSFPTPTVWPTLTRGGYRAPAGAEQMAELARGRAAAATRARSGSRSPVGGRSGGGAQPRQLPCAGPTRGGSRRGWSGEPAMEHARDGSGSLVGADGRRHTHAAAPTRPSGGGAAAEHAHGGSRSLAWAERTVELARGDGATAAHTHGGFRSLIGGRSDRRPRWG</sequence>